<comment type="caution">
    <text evidence="1">The sequence shown here is derived from an EMBL/GenBank/DDBJ whole genome shotgun (WGS) entry which is preliminary data.</text>
</comment>
<dbReference type="STRING" id="1437608.GCA_000771645_02547"/>
<dbReference type="eggNOG" id="ENOG5031QXV">
    <property type="taxonomic scope" value="Bacteria"/>
</dbReference>
<reference evidence="1 2" key="1">
    <citation type="submission" date="2014-03" db="EMBL/GenBank/DDBJ databases">
        <title>Genomics of Bifidobacteria.</title>
        <authorList>
            <person name="Ventura M."/>
            <person name="Milani C."/>
            <person name="Lugli G.A."/>
        </authorList>
    </citation>
    <scope>NUCLEOTIDE SEQUENCE [LARGE SCALE GENOMIC DNA]</scope>
    <source>
        <strain evidence="1 2">DSM 23969</strain>
    </source>
</reference>
<proteinExistence type="predicted"/>
<dbReference type="OrthoDB" id="3237505at2"/>
<dbReference type="AlphaFoldDB" id="A0A087A1I0"/>
<evidence type="ECO:0008006" key="3">
    <source>
        <dbReference type="Google" id="ProtNLM"/>
    </source>
</evidence>
<evidence type="ECO:0000313" key="2">
    <source>
        <dbReference type="Proteomes" id="UP000029108"/>
    </source>
</evidence>
<protein>
    <recommendedName>
        <fullName evidence="3">DUF3168 domain-containing protein</fullName>
    </recommendedName>
</protein>
<name>A0A087A1I0_9BIFI</name>
<keyword evidence="2" id="KW-1185">Reference proteome</keyword>
<accession>A0A087A1I0</accession>
<gene>
    <name evidence="1" type="ORF">BBIA_0311</name>
</gene>
<organism evidence="1 2">
    <name type="scientific">Bifidobacterium biavatii DSM 23969</name>
    <dbReference type="NCBI Taxonomy" id="1437608"/>
    <lineage>
        <taxon>Bacteria</taxon>
        <taxon>Bacillati</taxon>
        <taxon>Actinomycetota</taxon>
        <taxon>Actinomycetes</taxon>
        <taxon>Bifidobacteriales</taxon>
        <taxon>Bifidobacteriaceae</taxon>
        <taxon>Bifidobacterium</taxon>
    </lineage>
</organism>
<dbReference type="EMBL" id="JGYN01000004">
    <property type="protein sequence ID" value="KFI52630.1"/>
    <property type="molecule type" value="Genomic_DNA"/>
</dbReference>
<sequence length="122" mass="13450">MTEIIEERDRLVERLTEVLGSLVSTVTIDAAEARPLPGTAVVLVEPPTIEYEGWQFVNITWTLDVIAGTMATQTASMDLLMPVLERLHEQGLNMRKAEPVTYQLAGAGQLAAYQITLNPLEI</sequence>
<dbReference type="RefSeq" id="WP_033493382.1">
    <property type="nucleotide sequence ID" value="NZ_JDUU01000009.1"/>
</dbReference>
<dbReference type="Proteomes" id="UP000029108">
    <property type="component" value="Unassembled WGS sequence"/>
</dbReference>
<evidence type="ECO:0000313" key="1">
    <source>
        <dbReference type="EMBL" id="KFI52630.1"/>
    </source>
</evidence>